<dbReference type="EMBL" id="MNCJ02000319">
    <property type="protein sequence ID" value="KAF5809158.1"/>
    <property type="molecule type" value="Genomic_DNA"/>
</dbReference>
<feature type="transmembrane region" description="Helical" evidence="1">
    <location>
        <begin position="12"/>
        <end position="33"/>
    </location>
</feature>
<reference evidence="2" key="2">
    <citation type="submission" date="2020-06" db="EMBL/GenBank/DDBJ databases">
        <title>Helianthus annuus Genome sequencing and assembly Release 2.</title>
        <authorList>
            <person name="Gouzy J."/>
            <person name="Langlade N."/>
            <person name="Munos S."/>
        </authorList>
    </citation>
    <scope>NUCLEOTIDE SEQUENCE</scope>
    <source>
        <tissue evidence="2">Leaves</tissue>
    </source>
</reference>
<protein>
    <submittedName>
        <fullName evidence="2">Uncharacterized protein</fullName>
    </submittedName>
</protein>
<dbReference type="AlphaFoldDB" id="A0A9K3J5I2"/>
<name>A0A9K3J5I2_HELAN</name>
<evidence type="ECO:0000313" key="3">
    <source>
        <dbReference type="Proteomes" id="UP000215914"/>
    </source>
</evidence>
<organism evidence="2 3">
    <name type="scientific">Helianthus annuus</name>
    <name type="common">Common sunflower</name>
    <dbReference type="NCBI Taxonomy" id="4232"/>
    <lineage>
        <taxon>Eukaryota</taxon>
        <taxon>Viridiplantae</taxon>
        <taxon>Streptophyta</taxon>
        <taxon>Embryophyta</taxon>
        <taxon>Tracheophyta</taxon>
        <taxon>Spermatophyta</taxon>
        <taxon>Magnoliopsida</taxon>
        <taxon>eudicotyledons</taxon>
        <taxon>Gunneridae</taxon>
        <taxon>Pentapetalae</taxon>
        <taxon>asterids</taxon>
        <taxon>campanulids</taxon>
        <taxon>Asterales</taxon>
        <taxon>Asteraceae</taxon>
        <taxon>Asteroideae</taxon>
        <taxon>Heliantheae alliance</taxon>
        <taxon>Heliantheae</taxon>
        <taxon>Helianthus</taxon>
    </lineage>
</organism>
<sequence>MWLPATSVPFNFRIVICYFINCCVICENVYMISFYSIGIYTTMCIWLSI</sequence>
<keyword evidence="1" id="KW-0812">Transmembrane</keyword>
<comment type="caution">
    <text evidence="2">The sequence shown here is derived from an EMBL/GenBank/DDBJ whole genome shotgun (WGS) entry which is preliminary data.</text>
</comment>
<dbReference type="Proteomes" id="UP000215914">
    <property type="component" value="Unassembled WGS sequence"/>
</dbReference>
<reference evidence="2" key="1">
    <citation type="journal article" date="2017" name="Nature">
        <title>The sunflower genome provides insights into oil metabolism, flowering and Asterid evolution.</title>
        <authorList>
            <person name="Badouin H."/>
            <person name="Gouzy J."/>
            <person name="Grassa C.J."/>
            <person name="Murat F."/>
            <person name="Staton S.E."/>
            <person name="Cottret L."/>
            <person name="Lelandais-Briere C."/>
            <person name="Owens G.L."/>
            <person name="Carrere S."/>
            <person name="Mayjonade B."/>
            <person name="Legrand L."/>
            <person name="Gill N."/>
            <person name="Kane N.C."/>
            <person name="Bowers J.E."/>
            <person name="Hubner S."/>
            <person name="Bellec A."/>
            <person name="Berard A."/>
            <person name="Berges H."/>
            <person name="Blanchet N."/>
            <person name="Boniface M.C."/>
            <person name="Brunel D."/>
            <person name="Catrice O."/>
            <person name="Chaidir N."/>
            <person name="Claudel C."/>
            <person name="Donnadieu C."/>
            <person name="Faraut T."/>
            <person name="Fievet G."/>
            <person name="Helmstetter N."/>
            <person name="King M."/>
            <person name="Knapp S.J."/>
            <person name="Lai Z."/>
            <person name="Le Paslier M.C."/>
            <person name="Lippi Y."/>
            <person name="Lorenzon L."/>
            <person name="Mandel J.R."/>
            <person name="Marage G."/>
            <person name="Marchand G."/>
            <person name="Marquand E."/>
            <person name="Bret-Mestries E."/>
            <person name="Morien E."/>
            <person name="Nambeesan S."/>
            <person name="Nguyen T."/>
            <person name="Pegot-Espagnet P."/>
            <person name="Pouilly N."/>
            <person name="Raftis F."/>
            <person name="Sallet E."/>
            <person name="Schiex T."/>
            <person name="Thomas J."/>
            <person name="Vandecasteele C."/>
            <person name="Vares D."/>
            <person name="Vear F."/>
            <person name="Vautrin S."/>
            <person name="Crespi M."/>
            <person name="Mangin B."/>
            <person name="Burke J.M."/>
            <person name="Salse J."/>
            <person name="Munos S."/>
            <person name="Vincourt P."/>
            <person name="Rieseberg L.H."/>
            <person name="Langlade N.B."/>
        </authorList>
    </citation>
    <scope>NUCLEOTIDE SEQUENCE</scope>
    <source>
        <tissue evidence="2">Leaves</tissue>
    </source>
</reference>
<evidence type="ECO:0000256" key="1">
    <source>
        <dbReference type="SAM" id="Phobius"/>
    </source>
</evidence>
<keyword evidence="1" id="KW-1133">Transmembrane helix</keyword>
<proteinExistence type="predicted"/>
<accession>A0A9K3J5I2</accession>
<dbReference type="Gramene" id="mRNA:HanXRQr2_Chr04g0153761">
    <property type="protein sequence ID" value="CDS:HanXRQr2_Chr04g0153761.1"/>
    <property type="gene ID" value="HanXRQr2_Chr04g0153761"/>
</dbReference>
<evidence type="ECO:0000313" key="2">
    <source>
        <dbReference type="EMBL" id="KAF5809158.1"/>
    </source>
</evidence>
<keyword evidence="3" id="KW-1185">Reference proteome</keyword>
<keyword evidence="1" id="KW-0472">Membrane</keyword>
<gene>
    <name evidence="2" type="ORF">HanXRQr2_Chr04g0153761</name>
</gene>